<evidence type="ECO:0000256" key="4">
    <source>
        <dbReference type="ARBA" id="ARBA00023098"/>
    </source>
</evidence>
<dbReference type="Proteomes" id="UP000199771">
    <property type="component" value="Unassembled WGS sequence"/>
</dbReference>
<evidence type="ECO:0000313" key="7">
    <source>
        <dbReference type="Proteomes" id="UP000199771"/>
    </source>
</evidence>
<keyword evidence="5" id="KW-0753">Steroid metabolism</keyword>
<gene>
    <name evidence="6" type="ORF">SAMN04488120_11614</name>
</gene>
<comment type="similarity">
    <text evidence="1">Belongs to the short-chain dehydrogenases/reductases (SDR) family.</text>
</comment>
<dbReference type="PANTHER" id="PTHR43180:SF28">
    <property type="entry name" value="NAD(P)-BINDING ROSSMANN-FOLD SUPERFAMILY PROTEIN"/>
    <property type="match status" value="1"/>
</dbReference>
<proteinExistence type="inferred from homology"/>
<keyword evidence="2" id="KW-0560">Oxidoreductase</keyword>
<reference evidence="6 7" key="1">
    <citation type="submission" date="2016-10" db="EMBL/GenBank/DDBJ databases">
        <authorList>
            <person name="de Groot N.N."/>
        </authorList>
    </citation>
    <scope>NUCLEOTIDE SEQUENCE [LARGE SCALE GENOMIC DNA]</scope>
    <source>
        <strain evidence="6 7">DSM 23609</strain>
    </source>
</reference>
<dbReference type="PROSITE" id="PS00061">
    <property type="entry name" value="ADH_SHORT"/>
    <property type="match status" value="1"/>
</dbReference>
<dbReference type="STRING" id="1076937.SAMN04488120_11614"/>
<evidence type="ECO:0000313" key="6">
    <source>
        <dbReference type="EMBL" id="SFF64354.1"/>
    </source>
</evidence>
<dbReference type="SUPFAM" id="SSF51735">
    <property type="entry name" value="NAD(P)-binding Rossmann-fold domains"/>
    <property type="match status" value="1"/>
</dbReference>
<dbReference type="PANTHER" id="PTHR43180">
    <property type="entry name" value="3-OXOACYL-(ACYL-CARRIER-PROTEIN) REDUCTASE (AFU_ORTHOLOGUE AFUA_6G11210)"/>
    <property type="match status" value="1"/>
</dbReference>
<organism evidence="6 7">
    <name type="scientific">Fontimonas thermophila</name>
    <dbReference type="NCBI Taxonomy" id="1076937"/>
    <lineage>
        <taxon>Bacteria</taxon>
        <taxon>Pseudomonadati</taxon>
        <taxon>Pseudomonadota</taxon>
        <taxon>Gammaproteobacteria</taxon>
        <taxon>Nevskiales</taxon>
        <taxon>Nevskiaceae</taxon>
        <taxon>Fontimonas</taxon>
    </lineage>
</organism>
<protein>
    <submittedName>
        <fullName evidence="6">3alpha(Or 20beta)-hydroxysteroid dehydrogenase</fullName>
    </submittedName>
</protein>
<name>A0A1I2KBK5_9GAMM</name>
<sequence length="266" mass="27821">MAAEEVAMKRLQGKVAIITGGARGMGAATARLFVEHGACVVIADVLDAEGERLAAELGQAARFVHHDVTDEAGWQRLLAQTAQAFAPVDVLVNNAGVLLFKTIADTSKAEFERILAVNLVGCFFGTKLAGAQMVARGRGSIINVSSVDGMKGANGLGAYSASKWAVRGFTKVAAMEFGHKGVRVNSVHPGGIDTAMGNPYAEPKAEVNKRYTMVPLQRVGEPLEVAYVNLFLASDESSYLCGAEIAVDGGMLTGQYYAGFPGAPGV</sequence>
<dbReference type="NCBIfam" id="NF005559">
    <property type="entry name" value="PRK07231.1"/>
    <property type="match status" value="1"/>
</dbReference>
<dbReference type="EMBL" id="FOOC01000016">
    <property type="protein sequence ID" value="SFF64354.1"/>
    <property type="molecule type" value="Genomic_DNA"/>
</dbReference>
<dbReference type="Gene3D" id="3.40.50.720">
    <property type="entry name" value="NAD(P)-binding Rossmann-like Domain"/>
    <property type="match status" value="1"/>
</dbReference>
<dbReference type="PRINTS" id="PR00081">
    <property type="entry name" value="GDHRDH"/>
</dbReference>
<dbReference type="GO" id="GO:0016491">
    <property type="term" value="F:oxidoreductase activity"/>
    <property type="evidence" value="ECO:0007669"/>
    <property type="project" value="UniProtKB-KW"/>
</dbReference>
<keyword evidence="3" id="KW-0520">NAD</keyword>
<keyword evidence="4" id="KW-0443">Lipid metabolism</keyword>
<dbReference type="FunFam" id="3.40.50.720:FF:000084">
    <property type="entry name" value="Short-chain dehydrogenase reductase"/>
    <property type="match status" value="1"/>
</dbReference>
<dbReference type="Pfam" id="PF13561">
    <property type="entry name" value="adh_short_C2"/>
    <property type="match status" value="1"/>
</dbReference>
<evidence type="ECO:0000256" key="1">
    <source>
        <dbReference type="ARBA" id="ARBA00006484"/>
    </source>
</evidence>
<evidence type="ECO:0000256" key="2">
    <source>
        <dbReference type="ARBA" id="ARBA00023002"/>
    </source>
</evidence>
<evidence type="ECO:0000256" key="3">
    <source>
        <dbReference type="ARBA" id="ARBA00023027"/>
    </source>
</evidence>
<dbReference type="InterPro" id="IPR020904">
    <property type="entry name" value="Sc_DH/Rdtase_CS"/>
</dbReference>
<accession>A0A1I2KBK5</accession>
<dbReference type="InterPro" id="IPR036291">
    <property type="entry name" value="NAD(P)-bd_dom_sf"/>
</dbReference>
<dbReference type="GO" id="GO:0008202">
    <property type="term" value="P:steroid metabolic process"/>
    <property type="evidence" value="ECO:0007669"/>
    <property type="project" value="UniProtKB-KW"/>
</dbReference>
<dbReference type="PRINTS" id="PR00080">
    <property type="entry name" value="SDRFAMILY"/>
</dbReference>
<dbReference type="InterPro" id="IPR002347">
    <property type="entry name" value="SDR_fam"/>
</dbReference>
<evidence type="ECO:0000256" key="5">
    <source>
        <dbReference type="ARBA" id="ARBA00023221"/>
    </source>
</evidence>
<dbReference type="AlphaFoldDB" id="A0A1I2KBK5"/>
<keyword evidence="7" id="KW-1185">Reference proteome</keyword>